<comment type="caution">
    <text evidence="4">The sequence shown here is derived from an EMBL/GenBank/DDBJ whole genome shotgun (WGS) entry which is preliminary data.</text>
</comment>
<dbReference type="Gene3D" id="1.20.1050.10">
    <property type="match status" value="1"/>
</dbReference>
<dbReference type="InterPro" id="IPR040079">
    <property type="entry name" value="Glutathione_S-Trfase"/>
</dbReference>
<feature type="domain" description="GST N-terminal" evidence="2">
    <location>
        <begin position="1"/>
        <end position="81"/>
    </location>
</feature>
<evidence type="ECO:0000313" key="5">
    <source>
        <dbReference type="Proteomes" id="UP000264036"/>
    </source>
</evidence>
<protein>
    <submittedName>
        <fullName evidence="4">Glutathione S-transferase</fullName>
    </submittedName>
</protein>
<dbReference type="InterPro" id="IPR004046">
    <property type="entry name" value="GST_C"/>
</dbReference>
<dbReference type="PANTHER" id="PTHR44051">
    <property type="entry name" value="GLUTATHIONE S-TRANSFERASE-RELATED"/>
    <property type="match status" value="1"/>
</dbReference>
<gene>
    <name evidence="4" type="ORF">DD666_03805</name>
</gene>
<evidence type="ECO:0000259" key="3">
    <source>
        <dbReference type="PROSITE" id="PS50405"/>
    </source>
</evidence>
<organism evidence="4 5">
    <name type="scientific">Advenella kashmirensis</name>
    <dbReference type="NCBI Taxonomy" id="310575"/>
    <lineage>
        <taxon>Bacteria</taxon>
        <taxon>Pseudomonadati</taxon>
        <taxon>Pseudomonadota</taxon>
        <taxon>Betaproteobacteria</taxon>
        <taxon>Burkholderiales</taxon>
        <taxon>Alcaligenaceae</taxon>
    </lineage>
</organism>
<dbReference type="InterPro" id="IPR004045">
    <property type="entry name" value="Glutathione_S-Trfase_N"/>
</dbReference>
<dbReference type="SFLD" id="SFLDS00019">
    <property type="entry name" value="Glutathione_Transferase_(cytos"/>
    <property type="match status" value="1"/>
</dbReference>
<evidence type="ECO:0000256" key="1">
    <source>
        <dbReference type="RuleBase" id="RU003494"/>
    </source>
</evidence>
<dbReference type="Gene3D" id="3.40.30.10">
    <property type="entry name" value="Glutaredoxin"/>
    <property type="match status" value="1"/>
</dbReference>
<dbReference type="InterPro" id="IPR036282">
    <property type="entry name" value="Glutathione-S-Trfase_C_sf"/>
</dbReference>
<dbReference type="CDD" id="cd03056">
    <property type="entry name" value="GST_N_4"/>
    <property type="match status" value="1"/>
</dbReference>
<comment type="similarity">
    <text evidence="1">Belongs to the GST superfamily.</text>
</comment>
<sequence length="205" mass="22889">MITLYDLAPSGNCHKVRLLLSLLGVHYHSCPVNLMDSEHKSVQFLHMNPFGQMPVLVDGDVILRDSQAILVYLAKQYGDHGWLATNDPKAMAQVMAWLSTAANEVARGPNDLRLHYKFGRQLDLVAAEQITQRLYSIVEQQLQDSDWLVGDHITIADIAVYPYIALSPESKITLAPYPALIKWVGRIQALPGYVGMPGMYCIAEK</sequence>
<dbReference type="CDD" id="cd03206">
    <property type="entry name" value="GST_C_7"/>
    <property type="match status" value="1"/>
</dbReference>
<dbReference type="GO" id="GO:0016740">
    <property type="term" value="F:transferase activity"/>
    <property type="evidence" value="ECO:0007669"/>
    <property type="project" value="UniProtKB-KW"/>
</dbReference>
<dbReference type="Pfam" id="PF00043">
    <property type="entry name" value="GST_C"/>
    <property type="match status" value="1"/>
</dbReference>
<dbReference type="InterPro" id="IPR010987">
    <property type="entry name" value="Glutathione-S-Trfase_C-like"/>
</dbReference>
<dbReference type="PROSITE" id="PS50404">
    <property type="entry name" value="GST_NTER"/>
    <property type="match status" value="1"/>
</dbReference>
<dbReference type="AlphaFoldDB" id="A0A356LDD6"/>
<dbReference type="SFLD" id="SFLDG00358">
    <property type="entry name" value="Main_(cytGST)"/>
    <property type="match status" value="1"/>
</dbReference>
<dbReference type="EMBL" id="DOEK01000005">
    <property type="protein sequence ID" value="HBP28525.1"/>
    <property type="molecule type" value="Genomic_DNA"/>
</dbReference>
<reference evidence="4 5" key="1">
    <citation type="journal article" date="2018" name="Nat. Biotechnol.">
        <title>A standardized bacterial taxonomy based on genome phylogeny substantially revises the tree of life.</title>
        <authorList>
            <person name="Parks D.H."/>
            <person name="Chuvochina M."/>
            <person name="Waite D.W."/>
            <person name="Rinke C."/>
            <person name="Skarshewski A."/>
            <person name="Chaumeil P.A."/>
            <person name="Hugenholtz P."/>
        </authorList>
    </citation>
    <scope>NUCLEOTIDE SEQUENCE [LARGE SCALE GENOMIC DNA]</scope>
    <source>
        <strain evidence="4">UBA10707</strain>
    </source>
</reference>
<name>A0A356LDD6_9BURK</name>
<evidence type="ECO:0000313" key="4">
    <source>
        <dbReference type="EMBL" id="HBP28525.1"/>
    </source>
</evidence>
<dbReference type="PANTHER" id="PTHR44051:SF2">
    <property type="entry name" value="HYPOTHETICAL GLUTATHIONE S-TRANSFERASE LIKE PROTEIN"/>
    <property type="match status" value="1"/>
</dbReference>
<evidence type="ECO:0000259" key="2">
    <source>
        <dbReference type="PROSITE" id="PS50404"/>
    </source>
</evidence>
<accession>A0A356LDD6</accession>
<dbReference type="PROSITE" id="PS50405">
    <property type="entry name" value="GST_CTER"/>
    <property type="match status" value="1"/>
</dbReference>
<dbReference type="Proteomes" id="UP000264036">
    <property type="component" value="Unassembled WGS sequence"/>
</dbReference>
<keyword evidence="4" id="KW-0808">Transferase</keyword>
<dbReference type="SUPFAM" id="SSF47616">
    <property type="entry name" value="GST C-terminal domain-like"/>
    <property type="match status" value="1"/>
</dbReference>
<dbReference type="SUPFAM" id="SSF52833">
    <property type="entry name" value="Thioredoxin-like"/>
    <property type="match status" value="1"/>
</dbReference>
<dbReference type="Pfam" id="PF02798">
    <property type="entry name" value="GST_N"/>
    <property type="match status" value="1"/>
</dbReference>
<feature type="domain" description="GST C-terminal" evidence="3">
    <location>
        <begin position="87"/>
        <end position="205"/>
    </location>
</feature>
<dbReference type="SFLD" id="SFLDG01151">
    <property type="entry name" value="Main.2:_Nu-like"/>
    <property type="match status" value="1"/>
</dbReference>
<dbReference type="InterPro" id="IPR036249">
    <property type="entry name" value="Thioredoxin-like_sf"/>
</dbReference>
<proteinExistence type="inferred from homology"/>